<accession>A0A4R9BXE4</accession>
<gene>
    <name evidence="3" type="ORF">E3T61_08745</name>
</gene>
<feature type="domain" description="Polymerase/histidinol phosphatase N-terminal" evidence="2">
    <location>
        <begin position="11"/>
        <end position="76"/>
    </location>
</feature>
<proteinExistence type="predicted"/>
<evidence type="ECO:0000256" key="1">
    <source>
        <dbReference type="SAM" id="MobiDB-lite"/>
    </source>
</evidence>
<comment type="caution">
    <text evidence="3">The sequence shown here is derived from an EMBL/GenBank/DDBJ whole genome shotgun (WGS) entry which is preliminary data.</text>
</comment>
<dbReference type="RefSeq" id="WP_134640478.1">
    <property type="nucleotide sequence ID" value="NZ_SOHM01000016.1"/>
</dbReference>
<evidence type="ECO:0000259" key="2">
    <source>
        <dbReference type="SMART" id="SM00481"/>
    </source>
</evidence>
<name>A0A4R9BXE4_9MICO</name>
<dbReference type="Proteomes" id="UP000298468">
    <property type="component" value="Unassembled WGS sequence"/>
</dbReference>
<feature type="compositionally biased region" description="Polar residues" evidence="1">
    <location>
        <begin position="16"/>
        <end position="25"/>
    </location>
</feature>
<dbReference type="SUPFAM" id="SSF89550">
    <property type="entry name" value="PHP domain-like"/>
    <property type="match status" value="1"/>
</dbReference>
<dbReference type="PANTHER" id="PTHR42924:SF3">
    <property type="entry name" value="POLYMERASE_HISTIDINOL PHOSPHATASE N-TERMINAL DOMAIN-CONTAINING PROTEIN"/>
    <property type="match status" value="1"/>
</dbReference>
<dbReference type="EMBL" id="SOHM01000016">
    <property type="protein sequence ID" value="TFD91600.1"/>
    <property type="molecule type" value="Genomic_DNA"/>
</dbReference>
<evidence type="ECO:0000313" key="3">
    <source>
        <dbReference type="EMBL" id="TFD91600.1"/>
    </source>
</evidence>
<evidence type="ECO:0000313" key="4">
    <source>
        <dbReference type="Proteomes" id="UP000298468"/>
    </source>
</evidence>
<keyword evidence="4" id="KW-1185">Reference proteome</keyword>
<dbReference type="PANTHER" id="PTHR42924">
    <property type="entry name" value="EXONUCLEASE"/>
    <property type="match status" value="1"/>
</dbReference>
<dbReference type="GO" id="GO:0004534">
    <property type="term" value="F:5'-3' RNA exonuclease activity"/>
    <property type="evidence" value="ECO:0007669"/>
    <property type="project" value="TreeGrafter"/>
</dbReference>
<dbReference type="InterPro" id="IPR016195">
    <property type="entry name" value="Pol/histidinol_Pase-like"/>
</dbReference>
<dbReference type="InterPro" id="IPR003141">
    <property type="entry name" value="Pol/His_phosphatase_N"/>
</dbReference>
<dbReference type="Gene3D" id="3.20.20.140">
    <property type="entry name" value="Metal-dependent hydrolases"/>
    <property type="match status" value="1"/>
</dbReference>
<protein>
    <submittedName>
        <fullName evidence="3">PHP domain-containing protein</fullName>
    </submittedName>
</protein>
<dbReference type="OrthoDB" id="9804333at2"/>
<dbReference type="InterPro" id="IPR004013">
    <property type="entry name" value="PHP_dom"/>
</dbReference>
<dbReference type="GO" id="GO:0035312">
    <property type="term" value="F:5'-3' DNA exonuclease activity"/>
    <property type="evidence" value="ECO:0007669"/>
    <property type="project" value="TreeGrafter"/>
</dbReference>
<dbReference type="SMART" id="SM00481">
    <property type="entry name" value="POLIIIAc"/>
    <property type="match status" value="1"/>
</dbReference>
<organism evidence="3 4">
    <name type="scientific">Cryobacterium lactosi</name>
    <dbReference type="NCBI Taxonomy" id="1259202"/>
    <lineage>
        <taxon>Bacteria</taxon>
        <taxon>Bacillati</taxon>
        <taxon>Actinomycetota</taxon>
        <taxon>Actinomycetes</taxon>
        <taxon>Micrococcales</taxon>
        <taxon>Microbacteriaceae</taxon>
        <taxon>Cryobacterium</taxon>
    </lineage>
</organism>
<sequence>MAVERRFTGPIDLHTHSSVSDGTETPSQLVRAAAAAGLGTVALTDHDSTAGWSEASVAAKAAGITLIPGMEFSTRVGHTSIHLLAYLFDPSDAGIVAETAHIRKARLTRAEQMVARIGADYELTWADVLAQTTHGGTVGRPHIADALVANGLALTRSEAFAGILHWDAGYFQPHYAPDPLRAVTLVRAAGGVPVIAHPATRGVADVMAESRLAALVDAGLFGLELRHRENKPEATARLTMLAEKYNLAITGSSDYHGEGKPNRLGENTTTPEVLDRLIGEGRGAHPVYAA</sequence>
<reference evidence="3 4" key="1">
    <citation type="submission" date="2019-03" db="EMBL/GenBank/DDBJ databases">
        <title>Genomics of glacier-inhabiting Cryobacterium strains.</title>
        <authorList>
            <person name="Liu Q."/>
            <person name="Xin Y.-H."/>
        </authorList>
    </citation>
    <scope>NUCLEOTIDE SEQUENCE [LARGE SCALE GENOMIC DNA]</scope>
    <source>
        <strain evidence="3 4">Sr59</strain>
    </source>
</reference>
<dbReference type="CDD" id="cd07438">
    <property type="entry name" value="PHP_HisPPase_AMP"/>
    <property type="match status" value="1"/>
</dbReference>
<dbReference type="AlphaFoldDB" id="A0A4R9BXE4"/>
<dbReference type="Pfam" id="PF02811">
    <property type="entry name" value="PHP"/>
    <property type="match status" value="1"/>
</dbReference>
<dbReference type="Gene3D" id="1.10.150.650">
    <property type="match status" value="1"/>
</dbReference>
<dbReference type="InterPro" id="IPR052018">
    <property type="entry name" value="PHP_domain"/>
</dbReference>
<feature type="region of interest" description="Disordered" evidence="1">
    <location>
        <begin position="1"/>
        <end position="25"/>
    </location>
</feature>